<evidence type="ECO:0000256" key="1">
    <source>
        <dbReference type="ARBA" id="ARBA00023125"/>
    </source>
</evidence>
<dbReference type="AlphaFoldDB" id="A0A9D0Z682"/>
<dbReference type="GO" id="GO:0006260">
    <property type="term" value="P:DNA replication"/>
    <property type="evidence" value="ECO:0007669"/>
    <property type="project" value="InterPro"/>
</dbReference>
<dbReference type="InterPro" id="IPR011344">
    <property type="entry name" value="ssDNA-bd"/>
</dbReference>
<comment type="caution">
    <text evidence="5">The sequence shown here is derived from an EMBL/GenBank/DDBJ whole genome shotgun (WGS) entry which is preliminary data.</text>
</comment>
<reference evidence="5" key="1">
    <citation type="submission" date="2020-10" db="EMBL/GenBank/DDBJ databases">
        <authorList>
            <person name="Gilroy R."/>
        </authorList>
    </citation>
    <scope>NUCLEOTIDE SEQUENCE</scope>
    <source>
        <strain evidence="5">ChiSjej2B20-13462</strain>
    </source>
</reference>
<dbReference type="PANTHER" id="PTHR10302:SF27">
    <property type="entry name" value="SINGLE-STRANDED DNA-BINDING PROTEIN"/>
    <property type="match status" value="1"/>
</dbReference>
<dbReference type="PANTHER" id="PTHR10302">
    <property type="entry name" value="SINGLE-STRANDED DNA-BINDING PROTEIN"/>
    <property type="match status" value="1"/>
</dbReference>
<evidence type="ECO:0000313" key="6">
    <source>
        <dbReference type="Proteomes" id="UP000886874"/>
    </source>
</evidence>
<evidence type="ECO:0000256" key="2">
    <source>
        <dbReference type="HAMAP-Rule" id="MF_00984"/>
    </source>
</evidence>
<dbReference type="CDD" id="cd04496">
    <property type="entry name" value="SSB_OBF"/>
    <property type="match status" value="1"/>
</dbReference>
<protein>
    <recommendedName>
        <fullName evidence="2 3">Single-stranded DNA-binding protein</fullName>
        <shortName evidence="2">SSB</shortName>
    </recommendedName>
</protein>
<comment type="caution">
    <text evidence="2">Lacks conserved residue(s) required for the propagation of feature annotation.</text>
</comment>
<evidence type="ECO:0000313" key="5">
    <source>
        <dbReference type="EMBL" id="HIQ69346.1"/>
    </source>
</evidence>
<feature type="compositionally biased region" description="Low complexity" evidence="4">
    <location>
        <begin position="104"/>
        <end position="119"/>
    </location>
</feature>
<evidence type="ECO:0000256" key="3">
    <source>
        <dbReference type="PIRNR" id="PIRNR002070"/>
    </source>
</evidence>
<gene>
    <name evidence="5" type="primary">ssb</name>
    <name evidence="5" type="ORF">IAA67_03320</name>
</gene>
<dbReference type="EMBL" id="DVFN01000051">
    <property type="protein sequence ID" value="HIQ69346.1"/>
    <property type="molecule type" value="Genomic_DNA"/>
</dbReference>
<keyword evidence="1 2" id="KW-0238">DNA-binding</keyword>
<dbReference type="Pfam" id="PF00436">
    <property type="entry name" value="SSB"/>
    <property type="match status" value="1"/>
</dbReference>
<comment type="subunit">
    <text evidence="2">Homotetramer.</text>
</comment>
<dbReference type="SUPFAM" id="SSF50249">
    <property type="entry name" value="Nucleic acid-binding proteins"/>
    <property type="match status" value="1"/>
</dbReference>
<sequence>MDMINRMVLQGRLVRDPELRRTWSGKAVTTLTVAWSEKIGETERKVFLDCVAWNRTAENAARYFHKGQELLVEGQLTQREYQDKDGKARKVLELQVDRLHFCGPKQAQQMPAPAAGQQPSRQASRPAKPQQPQYGGGYDQYFDMDDPDLPF</sequence>
<feature type="region of interest" description="Disordered" evidence="4">
    <location>
        <begin position="103"/>
        <end position="151"/>
    </location>
</feature>
<dbReference type="PIRSF" id="PIRSF002070">
    <property type="entry name" value="SSB"/>
    <property type="match status" value="1"/>
</dbReference>
<dbReference type="GO" id="GO:0009295">
    <property type="term" value="C:nucleoid"/>
    <property type="evidence" value="ECO:0007669"/>
    <property type="project" value="TreeGrafter"/>
</dbReference>
<reference evidence="5" key="2">
    <citation type="journal article" date="2021" name="PeerJ">
        <title>Extensive microbial diversity within the chicken gut microbiome revealed by metagenomics and culture.</title>
        <authorList>
            <person name="Gilroy R."/>
            <person name="Ravi A."/>
            <person name="Getino M."/>
            <person name="Pursley I."/>
            <person name="Horton D.L."/>
            <person name="Alikhan N.F."/>
            <person name="Baker D."/>
            <person name="Gharbi K."/>
            <person name="Hall N."/>
            <person name="Watson M."/>
            <person name="Adriaenssens E.M."/>
            <person name="Foster-Nyarko E."/>
            <person name="Jarju S."/>
            <person name="Secka A."/>
            <person name="Antonio M."/>
            <person name="Oren A."/>
            <person name="Chaudhuri R.R."/>
            <person name="La Ragione R."/>
            <person name="Hildebrand F."/>
            <person name="Pallen M.J."/>
        </authorList>
    </citation>
    <scope>NUCLEOTIDE SEQUENCE</scope>
    <source>
        <strain evidence="5">ChiSjej2B20-13462</strain>
    </source>
</reference>
<dbReference type="GO" id="GO:0003697">
    <property type="term" value="F:single-stranded DNA binding"/>
    <property type="evidence" value="ECO:0007669"/>
    <property type="project" value="UniProtKB-UniRule"/>
</dbReference>
<proteinExistence type="inferred from homology"/>
<evidence type="ECO:0000256" key="4">
    <source>
        <dbReference type="SAM" id="MobiDB-lite"/>
    </source>
</evidence>
<dbReference type="PROSITE" id="PS50935">
    <property type="entry name" value="SSB"/>
    <property type="match status" value="1"/>
</dbReference>
<name>A0A9D0Z682_9FIRM</name>
<dbReference type="InterPro" id="IPR000424">
    <property type="entry name" value="Primosome_PriB/ssb"/>
</dbReference>
<dbReference type="Proteomes" id="UP000886874">
    <property type="component" value="Unassembled WGS sequence"/>
</dbReference>
<feature type="compositionally biased region" description="Acidic residues" evidence="4">
    <location>
        <begin position="142"/>
        <end position="151"/>
    </location>
</feature>
<dbReference type="HAMAP" id="MF_00984">
    <property type="entry name" value="SSB"/>
    <property type="match status" value="1"/>
</dbReference>
<dbReference type="Gene3D" id="2.40.50.140">
    <property type="entry name" value="Nucleic acid-binding proteins"/>
    <property type="match status" value="1"/>
</dbReference>
<accession>A0A9D0Z682</accession>
<organism evidence="5 6">
    <name type="scientific">Candidatus Avoscillospira stercorigallinarum</name>
    <dbReference type="NCBI Taxonomy" id="2840708"/>
    <lineage>
        <taxon>Bacteria</taxon>
        <taxon>Bacillati</taxon>
        <taxon>Bacillota</taxon>
        <taxon>Clostridia</taxon>
        <taxon>Eubacteriales</taxon>
        <taxon>Oscillospiraceae</taxon>
        <taxon>Oscillospiraceae incertae sedis</taxon>
        <taxon>Candidatus Avoscillospira</taxon>
    </lineage>
</organism>
<dbReference type="InterPro" id="IPR012340">
    <property type="entry name" value="NA-bd_OB-fold"/>
</dbReference>
<dbReference type="NCBIfam" id="TIGR00621">
    <property type="entry name" value="ssb"/>
    <property type="match status" value="1"/>
</dbReference>